<evidence type="ECO:0000256" key="1">
    <source>
        <dbReference type="ARBA" id="ARBA00022679"/>
    </source>
</evidence>
<comment type="caution">
    <text evidence="4">The sequence shown here is derived from an EMBL/GenBank/DDBJ whole genome shotgun (WGS) entry which is preliminary data.</text>
</comment>
<dbReference type="Pfam" id="PF00583">
    <property type="entry name" value="Acetyltransf_1"/>
    <property type="match status" value="1"/>
</dbReference>
<dbReference type="SUPFAM" id="SSF55729">
    <property type="entry name" value="Acyl-CoA N-acyltransferases (Nat)"/>
    <property type="match status" value="1"/>
</dbReference>
<dbReference type="EMBL" id="JAGTXO010000049">
    <property type="protein sequence ID" value="KAG8458584.1"/>
    <property type="molecule type" value="Genomic_DNA"/>
</dbReference>
<accession>A0A8J5XCT3</accession>
<dbReference type="PANTHER" id="PTHR43877:SF2">
    <property type="entry name" value="AMINOALKYLPHOSPHONATE N-ACETYLTRANSFERASE-RELATED"/>
    <property type="match status" value="1"/>
</dbReference>
<gene>
    <name evidence="4" type="ORF">KFE25_008381</name>
</gene>
<keyword evidence="5" id="KW-1185">Reference proteome</keyword>
<dbReference type="InterPro" id="IPR000182">
    <property type="entry name" value="GNAT_dom"/>
</dbReference>
<dbReference type="GO" id="GO:0016747">
    <property type="term" value="F:acyltransferase activity, transferring groups other than amino-acyl groups"/>
    <property type="evidence" value="ECO:0007669"/>
    <property type="project" value="InterPro"/>
</dbReference>
<evidence type="ECO:0000259" key="3">
    <source>
        <dbReference type="PROSITE" id="PS51186"/>
    </source>
</evidence>
<name>A0A8J5XCT3_DIALT</name>
<dbReference type="PROSITE" id="PS51186">
    <property type="entry name" value="GNAT"/>
    <property type="match status" value="1"/>
</dbReference>
<evidence type="ECO:0000313" key="4">
    <source>
        <dbReference type="EMBL" id="KAG8458584.1"/>
    </source>
</evidence>
<dbReference type="OMA" id="CFEDATG"/>
<sequence>MALALCTLGAVAGWEVRRAQPRDAGAVARLVRTAFRGTYAARDGPLIGAQMLAMQLSFQSQLASRLATPDPAVEAVLIAVDDAAGGLLGCADIRLSCFEDATGLYRGEAAHLARQWPDRFSMLPYMSNLAVAPGARRRGLARALVQSCEQQVVAWGCDSLTLEVVRTNEPALCLYRQLGYELRPCDEEVHVSVRRQFWFEQVWMPKLRLTKQIGSPLPSARADELTAREVFAQKPSSGAVRSCSQN</sequence>
<dbReference type="InterPro" id="IPR016181">
    <property type="entry name" value="Acyl_CoA_acyltransferase"/>
</dbReference>
<dbReference type="CDD" id="cd04301">
    <property type="entry name" value="NAT_SF"/>
    <property type="match status" value="1"/>
</dbReference>
<keyword evidence="1" id="KW-0808">Transferase</keyword>
<evidence type="ECO:0000313" key="5">
    <source>
        <dbReference type="Proteomes" id="UP000751190"/>
    </source>
</evidence>
<reference evidence="4" key="1">
    <citation type="submission" date="2021-05" db="EMBL/GenBank/DDBJ databases">
        <title>The genome of the haptophyte Pavlova lutheri (Diacronema luteri, Pavlovales) - a model for lipid biosynthesis in eukaryotic algae.</title>
        <authorList>
            <person name="Hulatt C.J."/>
            <person name="Posewitz M.C."/>
        </authorList>
    </citation>
    <scope>NUCLEOTIDE SEQUENCE</scope>
    <source>
        <strain evidence="4">NIVA-4/92</strain>
    </source>
</reference>
<evidence type="ECO:0000256" key="2">
    <source>
        <dbReference type="ARBA" id="ARBA00023315"/>
    </source>
</evidence>
<dbReference type="Gene3D" id="3.40.630.30">
    <property type="match status" value="1"/>
</dbReference>
<protein>
    <recommendedName>
        <fullName evidence="3">N-acetyltransferase domain-containing protein</fullName>
    </recommendedName>
</protein>
<dbReference type="PANTHER" id="PTHR43877">
    <property type="entry name" value="AMINOALKYLPHOSPHONATE N-ACETYLTRANSFERASE-RELATED-RELATED"/>
    <property type="match status" value="1"/>
</dbReference>
<dbReference type="InterPro" id="IPR050832">
    <property type="entry name" value="Bact_Acetyltransf"/>
</dbReference>
<dbReference type="OrthoDB" id="10543993at2759"/>
<dbReference type="Proteomes" id="UP000751190">
    <property type="component" value="Unassembled WGS sequence"/>
</dbReference>
<proteinExistence type="predicted"/>
<dbReference type="AlphaFoldDB" id="A0A8J5XCT3"/>
<feature type="domain" description="N-acetyltransferase" evidence="3">
    <location>
        <begin position="119"/>
        <end position="209"/>
    </location>
</feature>
<organism evidence="4 5">
    <name type="scientific">Diacronema lutheri</name>
    <name type="common">Unicellular marine alga</name>
    <name type="synonym">Monochrysis lutheri</name>
    <dbReference type="NCBI Taxonomy" id="2081491"/>
    <lineage>
        <taxon>Eukaryota</taxon>
        <taxon>Haptista</taxon>
        <taxon>Haptophyta</taxon>
        <taxon>Pavlovophyceae</taxon>
        <taxon>Pavlovales</taxon>
        <taxon>Pavlovaceae</taxon>
        <taxon>Diacronema</taxon>
    </lineage>
</organism>
<keyword evidence="2" id="KW-0012">Acyltransferase</keyword>